<keyword evidence="3" id="KW-1185">Reference proteome</keyword>
<protein>
    <submittedName>
        <fullName evidence="2">Uncharacterized protein</fullName>
    </submittedName>
</protein>
<evidence type="ECO:0000256" key="1">
    <source>
        <dbReference type="SAM" id="MobiDB-lite"/>
    </source>
</evidence>
<dbReference type="Proteomes" id="UP001279642">
    <property type="component" value="Unassembled WGS sequence"/>
</dbReference>
<accession>A0ABU5ECJ9</accession>
<dbReference type="RefSeq" id="WP_320509165.1">
    <property type="nucleotide sequence ID" value="NZ_JAXCLW010000003.1"/>
</dbReference>
<gene>
    <name evidence="2" type="ORF">SMD27_14800</name>
</gene>
<organism evidence="2 3">
    <name type="scientific">Dongia soli</name>
    <dbReference type="NCBI Taxonomy" id="600628"/>
    <lineage>
        <taxon>Bacteria</taxon>
        <taxon>Pseudomonadati</taxon>
        <taxon>Pseudomonadota</taxon>
        <taxon>Alphaproteobacteria</taxon>
        <taxon>Rhodospirillales</taxon>
        <taxon>Dongiaceae</taxon>
        <taxon>Dongia</taxon>
    </lineage>
</organism>
<evidence type="ECO:0000313" key="2">
    <source>
        <dbReference type="EMBL" id="MDY0884113.1"/>
    </source>
</evidence>
<sequence length="118" mass="13088">MADQGKASDEADYFALLFEGSPGPAENPGLIDVVNSKGESIPPGEWVKVENPKYPEWDLWEMRFYIRKENGKTILEPPKSQELLVSMEPAHEDAEGDKGSTAATLAPTYSPRLRKPIN</sequence>
<dbReference type="EMBL" id="JAXCLW010000003">
    <property type="protein sequence ID" value="MDY0884113.1"/>
    <property type="molecule type" value="Genomic_DNA"/>
</dbReference>
<evidence type="ECO:0000313" key="3">
    <source>
        <dbReference type="Proteomes" id="UP001279642"/>
    </source>
</evidence>
<reference evidence="2 3" key="1">
    <citation type="journal article" date="2016" name="Antonie Van Leeuwenhoek">
        <title>Dongia soli sp. nov., isolated from soil from Dokdo, Korea.</title>
        <authorList>
            <person name="Kim D.U."/>
            <person name="Lee H."/>
            <person name="Kim H."/>
            <person name="Kim S.G."/>
            <person name="Ka J.O."/>
        </authorList>
    </citation>
    <scope>NUCLEOTIDE SEQUENCE [LARGE SCALE GENOMIC DNA]</scope>
    <source>
        <strain evidence="2 3">D78</strain>
    </source>
</reference>
<name>A0ABU5ECJ9_9PROT</name>
<proteinExistence type="predicted"/>
<feature type="region of interest" description="Disordered" evidence="1">
    <location>
        <begin position="87"/>
        <end position="118"/>
    </location>
</feature>
<feature type="compositionally biased region" description="Basic and acidic residues" evidence="1">
    <location>
        <begin position="89"/>
        <end position="98"/>
    </location>
</feature>
<comment type="caution">
    <text evidence="2">The sequence shown here is derived from an EMBL/GenBank/DDBJ whole genome shotgun (WGS) entry which is preliminary data.</text>
</comment>